<evidence type="ECO:0000313" key="10">
    <source>
        <dbReference type="Proteomes" id="UP001060919"/>
    </source>
</evidence>
<dbReference type="SMART" id="SM00857">
    <property type="entry name" value="Resolvase"/>
    <property type="match status" value="1"/>
</dbReference>
<dbReference type="CDD" id="cd03768">
    <property type="entry name" value="SR_ResInv"/>
    <property type="match status" value="1"/>
</dbReference>
<evidence type="ECO:0000259" key="8">
    <source>
        <dbReference type="PROSITE" id="PS51736"/>
    </source>
</evidence>
<keyword evidence="2" id="KW-0229">DNA integration</keyword>
<evidence type="ECO:0000256" key="3">
    <source>
        <dbReference type="ARBA" id="ARBA00023100"/>
    </source>
</evidence>
<dbReference type="GO" id="GO:0015074">
    <property type="term" value="P:DNA integration"/>
    <property type="evidence" value="ECO:0007669"/>
    <property type="project" value="UniProtKB-KW"/>
</dbReference>
<dbReference type="KEGG" id="aup:AsAng_0014100"/>
<keyword evidence="5" id="KW-0233">DNA recombination</keyword>
<dbReference type="InterPro" id="IPR006120">
    <property type="entry name" value="Resolvase_HTH_dom"/>
</dbReference>
<dbReference type="Pfam" id="PF00239">
    <property type="entry name" value="Resolvase"/>
    <property type="match status" value="1"/>
</dbReference>
<organism evidence="9 10">
    <name type="scientific">Aureispira anguillae</name>
    <dbReference type="NCBI Taxonomy" id="2864201"/>
    <lineage>
        <taxon>Bacteria</taxon>
        <taxon>Pseudomonadati</taxon>
        <taxon>Bacteroidota</taxon>
        <taxon>Saprospiria</taxon>
        <taxon>Saprospirales</taxon>
        <taxon>Saprospiraceae</taxon>
        <taxon>Aureispira</taxon>
    </lineage>
</organism>
<evidence type="ECO:0000256" key="2">
    <source>
        <dbReference type="ARBA" id="ARBA00022908"/>
    </source>
</evidence>
<protein>
    <submittedName>
        <fullName evidence="9">Recombinase family protein</fullName>
    </submittedName>
</protein>
<dbReference type="Gene3D" id="1.10.10.60">
    <property type="entry name" value="Homeodomain-like"/>
    <property type="match status" value="1"/>
</dbReference>
<reference evidence="9" key="1">
    <citation type="submission" date="2022-09" db="EMBL/GenBank/DDBJ databases">
        <title>Aureispira anguillicida sp. nov., isolated from Leptocephalus of Japanese eel Anguilla japonica.</title>
        <authorList>
            <person name="Yuasa K."/>
            <person name="Mekata T."/>
            <person name="Ikunari K."/>
        </authorList>
    </citation>
    <scope>NUCLEOTIDE SEQUENCE</scope>
    <source>
        <strain evidence="9">EL160426</strain>
    </source>
</reference>
<evidence type="ECO:0000313" key="9">
    <source>
        <dbReference type="EMBL" id="BDS10701.1"/>
    </source>
</evidence>
<comment type="similarity">
    <text evidence="1">Belongs to the site-specific recombinase resolvase family.</text>
</comment>
<evidence type="ECO:0000256" key="1">
    <source>
        <dbReference type="ARBA" id="ARBA00009913"/>
    </source>
</evidence>
<dbReference type="InterPro" id="IPR050639">
    <property type="entry name" value="SSR_resolvase"/>
</dbReference>
<evidence type="ECO:0000256" key="4">
    <source>
        <dbReference type="ARBA" id="ARBA00023125"/>
    </source>
</evidence>
<keyword evidence="3" id="KW-0230">DNA invertase</keyword>
<dbReference type="GO" id="GO:0000150">
    <property type="term" value="F:DNA strand exchange activity"/>
    <property type="evidence" value="ECO:0007669"/>
    <property type="project" value="UniProtKB-KW"/>
</dbReference>
<keyword evidence="4" id="KW-0238">DNA-binding</keyword>
<evidence type="ECO:0000256" key="7">
    <source>
        <dbReference type="PROSITE-ProRule" id="PRU10137"/>
    </source>
</evidence>
<dbReference type="EMBL" id="AP026867">
    <property type="protein sequence ID" value="BDS10701.1"/>
    <property type="molecule type" value="Genomic_DNA"/>
</dbReference>
<name>A0A916DQG5_9BACT</name>
<evidence type="ECO:0000256" key="5">
    <source>
        <dbReference type="ARBA" id="ARBA00023172"/>
    </source>
</evidence>
<accession>A0A916DQG5</accession>
<dbReference type="GO" id="GO:0003677">
    <property type="term" value="F:DNA binding"/>
    <property type="evidence" value="ECO:0007669"/>
    <property type="project" value="UniProtKB-KW"/>
</dbReference>
<dbReference type="InterPro" id="IPR036162">
    <property type="entry name" value="Resolvase-like_N_sf"/>
</dbReference>
<dbReference type="PROSITE" id="PS00398">
    <property type="entry name" value="RECOMBINASES_2"/>
    <property type="match status" value="1"/>
</dbReference>
<dbReference type="InterPro" id="IPR006119">
    <property type="entry name" value="Resolv_N"/>
</dbReference>
<dbReference type="PANTHER" id="PTHR30461:SF2">
    <property type="entry name" value="SERINE RECOMBINASE PINE-RELATED"/>
    <property type="match status" value="1"/>
</dbReference>
<dbReference type="PROSITE" id="PS51736">
    <property type="entry name" value="RECOMBINASES_3"/>
    <property type="match status" value="1"/>
</dbReference>
<dbReference type="SUPFAM" id="SSF53041">
    <property type="entry name" value="Resolvase-like"/>
    <property type="match status" value="1"/>
</dbReference>
<dbReference type="PROSITE" id="PS00397">
    <property type="entry name" value="RECOMBINASES_1"/>
    <property type="match status" value="1"/>
</dbReference>
<feature type="domain" description="Resolvase/invertase-type recombinase catalytic" evidence="8">
    <location>
        <begin position="1"/>
        <end position="134"/>
    </location>
</feature>
<dbReference type="Pfam" id="PF02796">
    <property type="entry name" value="HTH_7"/>
    <property type="match status" value="1"/>
</dbReference>
<sequence length="214" mass="24122">MKIGYARVSTKDQSLNLQIDALKKEGCKQVFHEVVSGAKTERAELDRLLSQLRKGDILVIWKLDRLGRSLKHLVELVHELNEKGIGLKSINDPIDTITSQGRLVFNIFTSLAEFEREIIRERTQAGLKAARARGRVGGRPKGLSEKAQQKAIAAEALYKAEKLSIVEICKNLSISKATLYKYLRHQGVEINGFCKRTETIIDLQQIVQSEQRIS</sequence>
<evidence type="ECO:0000256" key="6">
    <source>
        <dbReference type="PIRSR" id="PIRSR606118-50"/>
    </source>
</evidence>
<dbReference type="Proteomes" id="UP001060919">
    <property type="component" value="Chromosome"/>
</dbReference>
<proteinExistence type="inferred from homology"/>
<dbReference type="AlphaFoldDB" id="A0A916DQG5"/>
<dbReference type="InterPro" id="IPR006118">
    <property type="entry name" value="Recombinase_CS"/>
</dbReference>
<dbReference type="PANTHER" id="PTHR30461">
    <property type="entry name" value="DNA-INVERTASE FROM LAMBDOID PROPHAGE"/>
    <property type="match status" value="1"/>
</dbReference>
<dbReference type="FunFam" id="3.40.50.1390:FF:000001">
    <property type="entry name" value="DNA recombinase"/>
    <property type="match status" value="1"/>
</dbReference>
<feature type="active site" description="O-(5'-phospho-DNA)-serine intermediate" evidence="6 7">
    <location>
        <position position="9"/>
    </location>
</feature>
<gene>
    <name evidence="9" type="ORF">AsAng_0014100</name>
</gene>
<keyword evidence="10" id="KW-1185">Reference proteome</keyword>
<dbReference type="Gene3D" id="3.40.50.1390">
    <property type="entry name" value="Resolvase, N-terminal catalytic domain"/>
    <property type="match status" value="1"/>
</dbReference>